<dbReference type="EMBL" id="HACM01012282">
    <property type="protein sequence ID" value="CRZ12724.1"/>
    <property type="molecule type" value="Transcribed_RNA"/>
</dbReference>
<proteinExistence type="predicted"/>
<protein>
    <submittedName>
        <fullName evidence="2">Uncharacterized protein</fullName>
    </submittedName>
</protein>
<evidence type="ECO:0000256" key="1">
    <source>
        <dbReference type="SAM" id="Phobius"/>
    </source>
</evidence>
<name>A0A0H5RVE7_9EUKA</name>
<keyword evidence="1" id="KW-0472">Membrane</keyword>
<feature type="transmembrane region" description="Helical" evidence="1">
    <location>
        <begin position="124"/>
        <end position="147"/>
    </location>
</feature>
<feature type="non-terminal residue" evidence="2">
    <location>
        <position position="1"/>
    </location>
</feature>
<organism evidence="2">
    <name type="scientific">Spongospora subterranea</name>
    <dbReference type="NCBI Taxonomy" id="70186"/>
    <lineage>
        <taxon>Eukaryota</taxon>
        <taxon>Sar</taxon>
        <taxon>Rhizaria</taxon>
        <taxon>Endomyxa</taxon>
        <taxon>Phytomyxea</taxon>
        <taxon>Plasmodiophorida</taxon>
        <taxon>Plasmodiophoridae</taxon>
        <taxon>Spongospora</taxon>
    </lineage>
</organism>
<sequence>KESIWEHALEVFNNGYFGAFVWDKFRHSFATMTTVLKASEEEVSYGVELEGPSRSILSRGLGSSYSDSGIYLERDVTIDGNLYSTSVVPLVESGELSFSNFVLNAYIVRGVDQSAWMTLLYTQIVIQIAIMVVEVVASLISLLLSYLPMRKFLNVLERTFTIPSMSQAQRNIEDQKAAKIMAASEEHHLNNEPGSVLVNFNTAAPSSKPNIISSAAPNSKPNIMSSLL</sequence>
<reference evidence="2" key="1">
    <citation type="submission" date="2015-04" db="EMBL/GenBank/DDBJ databases">
        <title>The genome sequence of the plant pathogenic Rhizarian Plasmodiophora brassicae reveals insights in its biotrophic life cycle and the origin of chitin synthesis.</title>
        <authorList>
            <person name="Schwelm A."/>
            <person name="Fogelqvist J."/>
            <person name="Knaust A."/>
            <person name="Julke S."/>
            <person name="Lilja T."/>
            <person name="Dhandapani V."/>
            <person name="Bonilla-Rosso G."/>
            <person name="Karlsson M."/>
            <person name="Shevchenko A."/>
            <person name="Choi S.R."/>
            <person name="Kim H.G."/>
            <person name="Park J.Y."/>
            <person name="Lim Y.P."/>
            <person name="Ludwig-Muller J."/>
            <person name="Dixelius C."/>
        </authorList>
    </citation>
    <scope>NUCLEOTIDE SEQUENCE</scope>
    <source>
        <tissue evidence="2">Potato root galls</tissue>
    </source>
</reference>
<accession>A0A0H5RVE7</accession>
<evidence type="ECO:0000313" key="2">
    <source>
        <dbReference type="EMBL" id="CRZ12724.1"/>
    </source>
</evidence>
<keyword evidence="1" id="KW-0812">Transmembrane</keyword>
<dbReference type="AlphaFoldDB" id="A0A0H5RVE7"/>
<keyword evidence="1" id="KW-1133">Transmembrane helix</keyword>